<dbReference type="HOGENOM" id="CLU_011744_1_2_9"/>
<accession>U2LQE6</accession>
<dbReference type="PIRSF" id="PIRSF015417">
    <property type="entry name" value="T31B5_30_vWA"/>
    <property type="match status" value="1"/>
</dbReference>
<feature type="domain" description="DUF2828" evidence="1">
    <location>
        <begin position="37"/>
        <end position="127"/>
    </location>
</feature>
<dbReference type="InterPro" id="IPR058580">
    <property type="entry name" value="DUF2828"/>
</dbReference>
<dbReference type="STRING" id="411473.RUMCAL_02544"/>
<evidence type="ECO:0000259" key="2">
    <source>
        <dbReference type="Pfam" id="PF25043"/>
    </source>
</evidence>
<evidence type="ECO:0000313" key="4">
    <source>
        <dbReference type="Proteomes" id="UP000016662"/>
    </source>
</evidence>
<gene>
    <name evidence="3" type="ORF">RUMCAL_02544</name>
</gene>
<dbReference type="PANTHER" id="PTHR31373:SF27">
    <property type="entry name" value="TROVE DOMAIN-CONTAINING PROTEIN"/>
    <property type="match status" value="1"/>
</dbReference>
<dbReference type="Proteomes" id="UP000016662">
    <property type="component" value="Unassembled WGS sequence"/>
</dbReference>
<dbReference type="Pfam" id="PF25043">
    <property type="entry name" value="DUF7788"/>
    <property type="match status" value="1"/>
</dbReference>
<evidence type="ECO:0000313" key="3">
    <source>
        <dbReference type="EMBL" id="ERJ91704.1"/>
    </source>
</evidence>
<keyword evidence="4" id="KW-1185">Reference proteome</keyword>
<evidence type="ECO:0008006" key="5">
    <source>
        <dbReference type="Google" id="ProtNLM"/>
    </source>
</evidence>
<comment type="caution">
    <text evidence="3">The sequence shown here is derived from an EMBL/GenBank/DDBJ whole genome shotgun (WGS) entry which is preliminary data.</text>
</comment>
<dbReference type="InterPro" id="IPR011205">
    <property type="entry name" value="UCP015417_vWA"/>
</dbReference>
<dbReference type="PATRIC" id="fig|411473.3.peg.2126"/>
<dbReference type="InterPro" id="IPR036465">
    <property type="entry name" value="vWFA_dom_sf"/>
</dbReference>
<dbReference type="eggNOG" id="COG2304">
    <property type="taxonomic scope" value="Bacteria"/>
</dbReference>
<dbReference type="EMBL" id="AWVF01000305">
    <property type="protein sequence ID" value="ERJ91704.1"/>
    <property type="molecule type" value="Genomic_DNA"/>
</dbReference>
<proteinExistence type="predicted"/>
<evidence type="ECO:0000259" key="1">
    <source>
        <dbReference type="Pfam" id="PF11443"/>
    </source>
</evidence>
<dbReference type="SUPFAM" id="SSF53300">
    <property type="entry name" value="vWA-like"/>
    <property type="match status" value="1"/>
</dbReference>
<sequence>MKPVSCGAFSTIVQYITRKDVFFMLNALSEELNWTNTENGALAYHDTGDACLNLFSTAGALREASAKRLKDIFLAAYAENPVYAMRILFYLRDTRGGLGERSVFRQMLQYAATIYPESVRKNLQWIPEYGRFDDCMVLLNTPCEPELIQLIQKQLQQDQQDMLEEKPISLLAKWLPSVHTSNQNVCRQAKLLCKRLHLSEKAYRKMLSQLRTYADVLEKRLCRKDYTFDYAKLPSRALYKYQKAFCKHDRQRYSEFLERAEQEKGLLKAGQLFPYEIVRDCIELEENAMFYDDIAQKQRILDVTWKSLPDYMPEQNAIAVVDGSGSMYWNYSGDVMPIHVAVSLGIYCAERNEGYFHNHFITFSDNPRLIALKGEDIFQKVEHCMSYNEVSNTDLEKVFRLILQSAVQHHVPPEELPKVIYVISDMEFDKQSGNGVTIFQQMKQEYQAAGYQLPAVVYWNVCSRNRQFPVKKDDTGAVLVSGCSPFTFQSAVCMTTPEKYMQQVLEGERYCRISA</sequence>
<dbReference type="InterPro" id="IPR056690">
    <property type="entry name" value="DUF7788"/>
</dbReference>
<dbReference type="PANTHER" id="PTHR31373">
    <property type="entry name" value="OS06G0652100 PROTEIN"/>
    <property type="match status" value="1"/>
</dbReference>
<protein>
    <recommendedName>
        <fullName evidence="5">DUF2828 domain-containing protein</fullName>
    </recommendedName>
</protein>
<feature type="domain" description="DUF2828" evidence="1">
    <location>
        <begin position="153"/>
        <end position="312"/>
    </location>
</feature>
<organism evidence="3 4">
    <name type="scientific">Ruminococcus callidus ATCC 27760</name>
    <dbReference type="NCBI Taxonomy" id="411473"/>
    <lineage>
        <taxon>Bacteria</taxon>
        <taxon>Bacillati</taxon>
        <taxon>Bacillota</taxon>
        <taxon>Clostridia</taxon>
        <taxon>Eubacteriales</taxon>
        <taxon>Oscillospiraceae</taxon>
        <taxon>Ruminococcus</taxon>
    </lineage>
</organism>
<name>U2LQE6_9FIRM</name>
<dbReference type="Pfam" id="PF11443">
    <property type="entry name" value="DUF2828"/>
    <property type="match status" value="2"/>
</dbReference>
<dbReference type="AlphaFoldDB" id="U2LQE6"/>
<dbReference type="Gene3D" id="3.40.50.410">
    <property type="entry name" value="von Willebrand factor, type A domain"/>
    <property type="match status" value="1"/>
</dbReference>
<feature type="domain" description="DUF7788" evidence="2">
    <location>
        <begin position="316"/>
        <end position="485"/>
    </location>
</feature>
<reference evidence="3 4" key="1">
    <citation type="submission" date="2013-07" db="EMBL/GenBank/DDBJ databases">
        <authorList>
            <person name="Weinstock G."/>
            <person name="Sodergren E."/>
            <person name="Wylie T."/>
            <person name="Fulton L."/>
            <person name="Fulton R."/>
            <person name="Fronick C."/>
            <person name="O'Laughlin M."/>
            <person name="Godfrey J."/>
            <person name="Miner T."/>
            <person name="Herter B."/>
            <person name="Appelbaum E."/>
            <person name="Cordes M."/>
            <person name="Lek S."/>
            <person name="Wollam A."/>
            <person name="Pepin K.H."/>
            <person name="Palsikar V.B."/>
            <person name="Mitreva M."/>
            <person name="Wilson R.K."/>
        </authorList>
    </citation>
    <scope>NUCLEOTIDE SEQUENCE [LARGE SCALE GENOMIC DNA]</scope>
    <source>
        <strain evidence="3 4">ATCC 27760</strain>
    </source>
</reference>